<name>A0A9D3MFN2_ANGAN</name>
<comment type="caution">
    <text evidence="2">The sequence shown here is derived from an EMBL/GenBank/DDBJ whole genome shotgun (WGS) entry which is preliminary data.</text>
</comment>
<dbReference type="Proteomes" id="UP001044222">
    <property type="component" value="Unassembled WGS sequence"/>
</dbReference>
<dbReference type="AlphaFoldDB" id="A0A9D3MFN2"/>
<organism evidence="2 3">
    <name type="scientific">Anguilla anguilla</name>
    <name type="common">European freshwater eel</name>
    <name type="synonym">Muraena anguilla</name>
    <dbReference type="NCBI Taxonomy" id="7936"/>
    <lineage>
        <taxon>Eukaryota</taxon>
        <taxon>Metazoa</taxon>
        <taxon>Chordata</taxon>
        <taxon>Craniata</taxon>
        <taxon>Vertebrata</taxon>
        <taxon>Euteleostomi</taxon>
        <taxon>Actinopterygii</taxon>
        <taxon>Neopterygii</taxon>
        <taxon>Teleostei</taxon>
        <taxon>Anguilliformes</taxon>
        <taxon>Anguillidae</taxon>
        <taxon>Anguilla</taxon>
    </lineage>
</organism>
<evidence type="ECO:0000313" key="3">
    <source>
        <dbReference type="Proteomes" id="UP001044222"/>
    </source>
</evidence>
<feature type="region of interest" description="Disordered" evidence="1">
    <location>
        <begin position="52"/>
        <end position="191"/>
    </location>
</feature>
<reference evidence="2" key="1">
    <citation type="submission" date="2021-01" db="EMBL/GenBank/DDBJ databases">
        <title>A chromosome-scale assembly of European eel, Anguilla anguilla.</title>
        <authorList>
            <person name="Henkel C."/>
            <person name="Jong-Raadsen S.A."/>
            <person name="Dufour S."/>
            <person name="Weltzien F.-A."/>
            <person name="Palstra A.P."/>
            <person name="Pelster B."/>
            <person name="Spaink H.P."/>
            <person name="Van Den Thillart G.E."/>
            <person name="Jansen H."/>
            <person name="Zahm M."/>
            <person name="Klopp C."/>
            <person name="Cedric C."/>
            <person name="Louis A."/>
            <person name="Berthelot C."/>
            <person name="Parey E."/>
            <person name="Roest Crollius H."/>
            <person name="Montfort J."/>
            <person name="Robinson-Rechavi M."/>
            <person name="Bucao C."/>
            <person name="Bouchez O."/>
            <person name="Gislard M."/>
            <person name="Lluch J."/>
            <person name="Milhes M."/>
            <person name="Lampietro C."/>
            <person name="Lopez Roques C."/>
            <person name="Donnadieu C."/>
            <person name="Braasch I."/>
            <person name="Desvignes T."/>
            <person name="Postlethwait J."/>
            <person name="Bobe J."/>
            <person name="Guiguen Y."/>
            <person name="Dirks R."/>
        </authorList>
    </citation>
    <scope>NUCLEOTIDE SEQUENCE</scope>
    <source>
        <strain evidence="2">Tag_6206</strain>
        <tissue evidence="2">Liver</tissue>
    </source>
</reference>
<proteinExistence type="predicted"/>
<gene>
    <name evidence="2" type="ORF">ANANG_G00094840</name>
</gene>
<accession>A0A9D3MFN2</accession>
<feature type="compositionally biased region" description="Basic and acidic residues" evidence="1">
    <location>
        <begin position="104"/>
        <end position="116"/>
    </location>
</feature>
<protein>
    <submittedName>
        <fullName evidence="2">Uncharacterized protein</fullName>
    </submittedName>
</protein>
<sequence>MNNYLPPNHMTMISQQPGGMGQAAMSKQQAAMLSYSNTKPLSHFSAVEHGGQRMTPPMASAGKSPMMPYMQAPAGQGRGRCPSAPGAGADGGSGLPPDGGAEAHAADEAEAEPEHVARRHAAPRPVAAEGKTDDDASGGDGGSQPRGPPPQGGGGSLPPPRAGSSATHLHCSAITPAGSRGNRGPLYAVSV</sequence>
<dbReference type="EMBL" id="JAFIRN010000005">
    <property type="protein sequence ID" value="KAG5848102.1"/>
    <property type="molecule type" value="Genomic_DNA"/>
</dbReference>
<evidence type="ECO:0000256" key="1">
    <source>
        <dbReference type="SAM" id="MobiDB-lite"/>
    </source>
</evidence>
<keyword evidence="3" id="KW-1185">Reference proteome</keyword>
<feature type="compositionally biased region" description="Pro residues" evidence="1">
    <location>
        <begin position="146"/>
        <end position="161"/>
    </location>
</feature>
<evidence type="ECO:0000313" key="2">
    <source>
        <dbReference type="EMBL" id="KAG5848102.1"/>
    </source>
</evidence>